<gene>
    <name evidence="1" type="ORF">QWI33_25075</name>
</gene>
<sequence>MRKAAVALERIYSAAVSERGFAGDGPTPRPNLDVQITLEQSINRAREQLYLLEALRVRFYHRLVAEADTLKAGWKAVADLGIREDAWQEMQIEDFRRFGPGA</sequence>
<reference evidence="1" key="1">
    <citation type="submission" date="2023-06" db="EMBL/GenBank/DDBJ databases">
        <title>Gycomyces niveus sp.nov., a novel actinomycete isolated from soil in Shouguang.</title>
        <authorList>
            <person name="Yang X."/>
            <person name="Zhao J."/>
        </authorList>
    </citation>
    <scope>NUCLEOTIDE SEQUENCE</scope>
    <source>
        <strain evidence="1">NEAU C2</strain>
    </source>
</reference>
<protein>
    <submittedName>
        <fullName evidence="1">Uncharacterized protein</fullName>
    </submittedName>
</protein>
<evidence type="ECO:0000313" key="2">
    <source>
        <dbReference type="Proteomes" id="UP001171902"/>
    </source>
</evidence>
<dbReference type="Proteomes" id="UP001171902">
    <property type="component" value="Unassembled WGS sequence"/>
</dbReference>
<accession>A0ABT7YXR3</accession>
<dbReference type="RefSeq" id="WP_289959578.1">
    <property type="nucleotide sequence ID" value="NZ_JAUEMJ010000011.1"/>
</dbReference>
<comment type="caution">
    <text evidence="1">The sequence shown here is derived from an EMBL/GenBank/DDBJ whole genome shotgun (WGS) entry which is preliminary data.</text>
</comment>
<organism evidence="1 2">
    <name type="scientific">Glycomyces tritici</name>
    <dbReference type="NCBI Taxonomy" id="2665176"/>
    <lineage>
        <taxon>Bacteria</taxon>
        <taxon>Bacillati</taxon>
        <taxon>Actinomycetota</taxon>
        <taxon>Actinomycetes</taxon>
        <taxon>Glycomycetales</taxon>
        <taxon>Glycomycetaceae</taxon>
        <taxon>Glycomyces</taxon>
    </lineage>
</organism>
<evidence type="ECO:0000313" key="1">
    <source>
        <dbReference type="EMBL" id="MDN3243018.1"/>
    </source>
</evidence>
<name>A0ABT7YXR3_9ACTN</name>
<dbReference type="EMBL" id="JAUEMJ010000011">
    <property type="protein sequence ID" value="MDN3243018.1"/>
    <property type="molecule type" value="Genomic_DNA"/>
</dbReference>
<keyword evidence="2" id="KW-1185">Reference proteome</keyword>
<proteinExistence type="predicted"/>